<feature type="compositionally biased region" description="Polar residues" evidence="1">
    <location>
        <begin position="73"/>
        <end position="87"/>
    </location>
</feature>
<feature type="transmembrane region" description="Helical" evidence="2">
    <location>
        <begin position="104"/>
        <end position="122"/>
    </location>
</feature>
<accession>A0A6J7H5H4</accession>
<feature type="region of interest" description="Disordered" evidence="1">
    <location>
        <begin position="66"/>
        <end position="90"/>
    </location>
</feature>
<feature type="transmembrane region" description="Helical" evidence="2">
    <location>
        <begin position="128"/>
        <end position="145"/>
    </location>
</feature>
<feature type="transmembrane region" description="Helical" evidence="2">
    <location>
        <begin position="195"/>
        <end position="213"/>
    </location>
</feature>
<reference evidence="4" key="1">
    <citation type="submission" date="2020-05" db="EMBL/GenBank/DDBJ databases">
        <authorList>
            <person name="Chiriac C."/>
            <person name="Salcher M."/>
            <person name="Ghai R."/>
            <person name="Kavagutti S V."/>
        </authorList>
    </citation>
    <scope>NUCLEOTIDE SEQUENCE</scope>
</reference>
<keyword evidence="2" id="KW-0812">Transmembrane</keyword>
<sequence length="221" mass="23510">MTEDQTSTGRLFRAASVDDEVHTDAIPALPSERARVEDVLPDEAFRAEVPVATVAVLDEVTPEVREQSVPALSPNSPFTNTTASAPESSAPVPLATDSGLSTRWVWVIIVGVTVLMAIADILIRKQGIGWVTGVGLLAATVYCAMASQRASMWWSAIAPPLAIAFTILTVGQATLTRSNSLVISETLNLLDSLGRAAPFILASVIAALVTCFVRRSRARRN</sequence>
<dbReference type="InterPro" id="IPR046672">
    <property type="entry name" value="DUF6542"/>
</dbReference>
<dbReference type="EMBL" id="CAFBMR010000025">
    <property type="protein sequence ID" value="CAB4911620.1"/>
    <property type="molecule type" value="Genomic_DNA"/>
</dbReference>
<gene>
    <name evidence="4" type="ORF">UFOPK3610_00840</name>
</gene>
<keyword evidence="2" id="KW-1133">Transmembrane helix</keyword>
<evidence type="ECO:0000256" key="2">
    <source>
        <dbReference type="SAM" id="Phobius"/>
    </source>
</evidence>
<evidence type="ECO:0000256" key="1">
    <source>
        <dbReference type="SAM" id="MobiDB-lite"/>
    </source>
</evidence>
<evidence type="ECO:0000259" key="3">
    <source>
        <dbReference type="Pfam" id="PF20177"/>
    </source>
</evidence>
<feature type="transmembrane region" description="Helical" evidence="2">
    <location>
        <begin position="152"/>
        <end position="175"/>
    </location>
</feature>
<dbReference type="AlphaFoldDB" id="A0A6J7H5H4"/>
<proteinExistence type="predicted"/>
<protein>
    <submittedName>
        <fullName evidence="4">Unannotated protein</fullName>
    </submittedName>
</protein>
<evidence type="ECO:0000313" key="4">
    <source>
        <dbReference type="EMBL" id="CAB4911620.1"/>
    </source>
</evidence>
<dbReference type="Pfam" id="PF20177">
    <property type="entry name" value="DUF6542"/>
    <property type="match status" value="1"/>
</dbReference>
<name>A0A6J7H5H4_9ZZZZ</name>
<keyword evidence="2" id="KW-0472">Membrane</keyword>
<feature type="domain" description="DUF6542" evidence="3">
    <location>
        <begin position="99"/>
        <end position="220"/>
    </location>
</feature>
<organism evidence="4">
    <name type="scientific">freshwater metagenome</name>
    <dbReference type="NCBI Taxonomy" id="449393"/>
    <lineage>
        <taxon>unclassified sequences</taxon>
        <taxon>metagenomes</taxon>
        <taxon>ecological metagenomes</taxon>
    </lineage>
</organism>